<evidence type="ECO:0000256" key="17">
    <source>
        <dbReference type="RuleBase" id="RU003750"/>
    </source>
</evidence>
<evidence type="ECO:0000256" key="8">
    <source>
        <dbReference type="ARBA" id="ARBA00022679"/>
    </source>
</evidence>
<comment type="pathway">
    <text evidence="3">Lipid metabolism.</text>
</comment>
<evidence type="ECO:0000256" key="11">
    <source>
        <dbReference type="ARBA" id="ARBA00023098"/>
    </source>
</evidence>
<evidence type="ECO:0000256" key="7">
    <source>
        <dbReference type="ARBA" id="ARBA00022516"/>
    </source>
</evidence>
<evidence type="ECO:0000256" key="18">
    <source>
        <dbReference type="SAM" id="Phobius"/>
    </source>
</evidence>
<keyword evidence="7" id="KW-0444">Lipid biosynthesis</keyword>
<dbReference type="InterPro" id="IPR043130">
    <property type="entry name" value="CDP-OH_PTrfase_TM_dom"/>
</dbReference>
<evidence type="ECO:0000256" key="13">
    <source>
        <dbReference type="ARBA" id="ARBA00023209"/>
    </source>
</evidence>
<evidence type="ECO:0000313" key="19">
    <source>
        <dbReference type="EMBL" id="OEO29557.1"/>
    </source>
</evidence>
<gene>
    <name evidence="19" type="ORF">VW23_002115</name>
</gene>
<keyword evidence="9 18" id="KW-0812">Transmembrane</keyword>
<keyword evidence="10 18" id="KW-1133">Transmembrane helix</keyword>
<keyword evidence="13" id="KW-0594">Phospholipid biosynthesis</keyword>
<evidence type="ECO:0000256" key="15">
    <source>
        <dbReference type="ARBA" id="ARBA00048586"/>
    </source>
</evidence>
<keyword evidence="14" id="KW-1208">Phospholipid metabolism</keyword>
<dbReference type="NCBIfam" id="TIGR00560">
    <property type="entry name" value="pgsA"/>
    <property type="match status" value="1"/>
</dbReference>
<sequence>MQIPPQLMTLPNQLTIGRILAIPVICLFLVAGWEWLRWLALLLYIAAAVSDWLDGFLARRMNLNSALGKMLDPIADKLLVGALLITFAWTRDLNGWDLIPAIAIMLREIFVSGLREYLGNRSISVPVTFLAKWKTTAQLVALGLIIAAPMLLGLGFISHVFLWIAGGLTVWTGWEYLRSTWPHLSGPEL</sequence>
<comment type="similarity">
    <text evidence="4 17">Belongs to the CDP-alcohol phosphatidyltransferase class-I family.</text>
</comment>
<keyword evidence="20" id="KW-1185">Reference proteome</keyword>
<dbReference type="InterPro" id="IPR050324">
    <property type="entry name" value="CDP-alcohol_PTase-I"/>
</dbReference>
<feature type="transmembrane region" description="Helical" evidence="18">
    <location>
        <begin position="12"/>
        <end position="32"/>
    </location>
</feature>
<comment type="catalytic activity">
    <reaction evidence="15">
        <text>a CDP-1,2-diacyl-sn-glycerol + sn-glycerol 3-phosphate = a 1,2-diacyl-sn-glycero-3-phospho-(1'-sn-glycero-3'-phosphate) + CMP + H(+)</text>
        <dbReference type="Rhea" id="RHEA:12593"/>
        <dbReference type="ChEBI" id="CHEBI:15378"/>
        <dbReference type="ChEBI" id="CHEBI:57597"/>
        <dbReference type="ChEBI" id="CHEBI:58332"/>
        <dbReference type="ChEBI" id="CHEBI:60110"/>
        <dbReference type="ChEBI" id="CHEBI:60377"/>
        <dbReference type="EC" id="2.7.8.5"/>
    </reaction>
</comment>
<evidence type="ECO:0000256" key="1">
    <source>
        <dbReference type="ARBA" id="ARBA00004141"/>
    </source>
</evidence>
<evidence type="ECO:0000313" key="20">
    <source>
        <dbReference type="Proteomes" id="UP000095463"/>
    </source>
</evidence>
<dbReference type="AlphaFoldDB" id="A0A1E5XLU0"/>
<dbReference type="EMBL" id="LAJE02000279">
    <property type="protein sequence ID" value="OEO29557.1"/>
    <property type="molecule type" value="Genomic_DNA"/>
</dbReference>
<dbReference type="GO" id="GO:0008444">
    <property type="term" value="F:CDP-diacylglycerol-glycerol-3-phosphate 3-phosphatidyltransferase activity"/>
    <property type="evidence" value="ECO:0007669"/>
    <property type="project" value="UniProtKB-UniRule"/>
</dbReference>
<keyword evidence="12 18" id="KW-0472">Membrane</keyword>
<name>A0A1E5XLU0_9HYPH</name>
<evidence type="ECO:0000256" key="6">
    <source>
        <dbReference type="ARBA" id="ARBA00014944"/>
    </source>
</evidence>
<dbReference type="GO" id="GO:0016020">
    <property type="term" value="C:membrane"/>
    <property type="evidence" value="ECO:0007669"/>
    <property type="project" value="UniProtKB-SubCell"/>
</dbReference>
<keyword evidence="8 17" id="KW-0808">Transferase</keyword>
<evidence type="ECO:0000256" key="12">
    <source>
        <dbReference type="ARBA" id="ARBA00023136"/>
    </source>
</evidence>
<evidence type="ECO:0000256" key="3">
    <source>
        <dbReference type="ARBA" id="ARBA00005189"/>
    </source>
</evidence>
<accession>A0A1E5XLU0</accession>
<evidence type="ECO:0000256" key="16">
    <source>
        <dbReference type="NCBIfam" id="TIGR00560"/>
    </source>
</evidence>
<dbReference type="PANTHER" id="PTHR14269:SF62">
    <property type="entry name" value="CDP-DIACYLGLYCEROL--GLYCEROL-3-PHOSPHATE 3-PHOSPHATIDYLTRANSFERASE 1, CHLOROPLASTIC"/>
    <property type="match status" value="1"/>
</dbReference>
<dbReference type="InterPro" id="IPR000462">
    <property type="entry name" value="CDP-OH_P_trans"/>
</dbReference>
<evidence type="ECO:0000256" key="2">
    <source>
        <dbReference type="ARBA" id="ARBA00005042"/>
    </source>
</evidence>
<dbReference type="GO" id="GO:0046474">
    <property type="term" value="P:glycerophospholipid biosynthetic process"/>
    <property type="evidence" value="ECO:0007669"/>
    <property type="project" value="TreeGrafter"/>
</dbReference>
<evidence type="ECO:0000256" key="5">
    <source>
        <dbReference type="ARBA" id="ARBA00013170"/>
    </source>
</evidence>
<dbReference type="InterPro" id="IPR004570">
    <property type="entry name" value="Phosphatidylglycerol_P_synth"/>
</dbReference>
<dbReference type="Gene3D" id="1.20.120.1760">
    <property type="match status" value="1"/>
</dbReference>
<dbReference type="PANTHER" id="PTHR14269">
    <property type="entry name" value="CDP-DIACYLGLYCEROL--GLYCEROL-3-PHOSPHATE 3-PHOSPHATIDYLTRANSFERASE-RELATED"/>
    <property type="match status" value="1"/>
</dbReference>
<proteinExistence type="inferred from homology"/>
<comment type="pathway">
    <text evidence="2">Phospholipid metabolism; phosphatidylglycerol biosynthesis; phosphatidylglycerol from CDP-diacylglycerol: step 1/2.</text>
</comment>
<evidence type="ECO:0000256" key="10">
    <source>
        <dbReference type="ARBA" id="ARBA00022989"/>
    </source>
</evidence>
<keyword evidence="11" id="KW-0443">Lipid metabolism</keyword>
<dbReference type="Proteomes" id="UP000095463">
    <property type="component" value="Unassembled WGS sequence"/>
</dbReference>
<dbReference type="InterPro" id="IPR048254">
    <property type="entry name" value="CDP_ALCOHOL_P_TRANSF_CS"/>
</dbReference>
<dbReference type="PIRSF" id="PIRSF000847">
    <property type="entry name" value="Phos_ph_gly_syn"/>
    <property type="match status" value="1"/>
</dbReference>
<dbReference type="EC" id="2.7.8.5" evidence="5 16"/>
<evidence type="ECO:0000256" key="9">
    <source>
        <dbReference type="ARBA" id="ARBA00022692"/>
    </source>
</evidence>
<evidence type="ECO:0000256" key="4">
    <source>
        <dbReference type="ARBA" id="ARBA00010441"/>
    </source>
</evidence>
<comment type="subcellular location">
    <subcellularLocation>
        <location evidence="1">Membrane</location>
        <topology evidence="1">Multi-pass membrane protein</topology>
    </subcellularLocation>
</comment>
<feature type="transmembrane region" description="Helical" evidence="18">
    <location>
        <begin position="139"/>
        <end position="165"/>
    </location>
</feature>
<dbReference type="PROSITE" id="PS00379">
    <property type="entry name" value="CDP_ALCOHOL_P_TRANSF"/>
    <property type="match status" value="1"/>
</dbReference>
<protein>
    <recommendedName>
        <fullName evidence="6 16">CDP-diacylglycerol--glycerol-3-phosphate 3-phosphatidyltransferase</fullName>
        <ecNumber evidence="5 16">2.7.8.5</ecNumber>
    </recommendedName>
</protein>
<organism evidence="19 20">
    <name type="scientific">Devosia insulae DS-56</name>
    <dbReference type="NCBI Taxonomy" id="1116389"/>
    <lineage>
        <taxon>Bacteria</taxon>
        <taxon>Pseudomonadati</taxon>
        <taxon>Pseudomonadota</taxon>
        <taxon>Alphaproteobacteria</taxon>
        <taxon>Hyphomicrobiales</taxon>
        <taxon>Devosiaceae</taxon>
        <taxon>Devosia</taxon>
    </lineage>
</organism>
<evidence type="ECO:0000256" key="14">
    <source>
        <dbReference type="ARBA" id="ARBA00023264"/>
    </source>
</evidence>
<comment type="caution">
    <text evidence="19">The sequence shown here is derived from an EMBL/GenBank/DDBJ whole genome shotgun (WGS) entry which is preliminary data.</text>
</comment>
<reference evidence="19 20" key="1">
    <citation type="journal article" date="2015" name="Genome Announc.">
        <title>Genome Assemblies of Three Soil-Associated Devosia species: D. insulae, D. limi, and D. soli.</title>
        <authorList>
            <person name="Hassan Y.I."/>
            <person name="Lepp D."/>
            <person name="Zhou T."/>
        </authorList>
    </citation>
    <scope>NUCLEOTIDE SEQUENCE [LARGE SCALE GENOMIC DNA]</scope>
    <source>
        <strain evidence="19 20">DS-56</strain>
    </source>
</reference>
<dbReference type="Pfam" id="PF01066">
    <property type="entry name" value="CDP-OH_P_transf"/>
    <property type="match status" value="1"/>
</dbReference>